<dbReference type="CDD" id="cd00082">
    <property type="entry name" value="HisKA"/>
    <property type="match status" value="1"/>
</dbReference>
<name>A0A3N4Q851_9BACT</name>
<keyword evidence="9" id="KW-1185">Reference proteome</keyword>
<dbReference type="SMART" id="SM00065">
    <property type="entry name" value="GAF"/>
    <property type="match status" value="1"/>
</dbReference>
<keyword evidence="4" id="KW-0808">Transferase</keyword>
<evidence type="ECO:0000313" key="8">
    <source>
        <dbReference type="EMBL" id="RPE12180.1"/>
    </source>
</evidence>
<dbReference type="Proteomes" id="UP000278351">
    <property type="component" value="Unassembled WGS sequence"/>
</dbReference>
<keyword evidence="5" id="KW-0418">Kinase</keyword>
<dbReference type="Gene3D" id="3.30.450.40">
    <property type="match status" value="1"/>
</dbReference>
<reference evidence="8 9" key="1">
    <citation type="submission" date="2018-11" db="EMBL/GenBank/DDBJ databases">
        <title>Chitinophaga lutea sp.nov., isolate from arsenic contaminated soil.</title>
        <authorList>
            <person name="Zong Y."/>
        </authorList>
    </citation>
    <scope>NUCLEOTIDE SEQUENCE [LARGE SCALE GENOMIC DNA]</scope>
    <source>
        <strain evidence="8 9">ZY74</strain>
    </source>
</reference>
<evidence type="ECO:0000256" key="3">
    <source>
        <dbReference type="ARBA" id="ARBA00022553"/>
    </source>
</evidence>
<protein>
    <recommendedName>
        <fullName evidence="2">histidine kinase</fullName>
        <ecNumber evidence="2">2.7.13.3</ecNumber>
    </recommendedName>
</protein>
<gene>
    <name evidence="8" type="ORF">EGT74_01070</name>
</gene>
<dbReference type="SUPFAM" id="SSF55874">
    <property type="entry name" value="ATPase domain of HSP90 chaperone/DNA topoisomerase II/histidine kinase"/>
    <property type="match status" value="1"/>
</dbReference>
<evidence type="ECO:0000313" key="9">
    <source>
        <dbReference type="Proteomes" id="UP000278351"/>
    </source>
</evidence>
<accession>A0A3N4Q851</accession>
<dbReference type="PANTHER" id="PTHR43711">
    <property type="entry name" value="TWO-COMPONENT HISTIDINE KINASE"/>
    <property type="match status" value="1"/>
</dbReference>
<dbReference type="InterPro" id="IPR003594">
    <property type="entry name" value="HATPase_dom"/>
</dbReference>
<dbReference type="Pfam" id="PF02518">
    <property type="entry name" value="HATPase_c"/>
    <property type="match status" value="1"/>
</dbReference>
<evidence type="ECO:0000256" key="6">
    <source>
        <dbReference type="ARBA" id="ARBA00023012"/>
    </source>
</evidence>
<dbReference type="EMBL" id="RPDH01000001">
    <property type="protein sequence ID" value="RPE12180.1"/>
    <property type="molecule type" value="Genomic_DNA"/>
</dbReference>
<dbReference type="SMART" id="SM00387">
    <property type="entry name" value="HATPase_c"/>
    <property type="match status" value="1"/>
</dbReference>
<comment type="catalytic activity">
    <reaction evidence="1">
        <text>ATP + protein L-histidine = ADP + protein N-phospho-L-histidine.</text>
        <dbReference type="EC" id="2.7.13.3"/>
    </reaction>
</comment>
<dbReference type="SUPFAM" id="SSF47384">
    <property type="entry name" value="Homodimeric domain of signal transducing histidine kinase"/>
    <property type="match status" value="1"/>
</dbReference>
<evidence type="ECO:0000259" key="7">
    <source>
        <dbReference type="PROSITE" id="PS50109"/>
    </source>
</evidence>
<dbReference type="Gene3D" id="1.10.287.130">
    <property type="match status" value="1"/>
</dbReference>
<keyword evidence="6" id="KW-0902">Two-component regulatory system</keyword>
<dbReference type="InterPro" id="IPR050736">
    <property type="entry name" value="Sensor_HK_Regulatory"/>
</dbReference>
<evidence type="ECO:0000256" key="5">
    <source>
        <dbReference type="ARBA" id="ARBA00022777"/>
    </source>
</evidence>
<dbReference type="AlphaFoldDB" id="A0A3N4Q851"/>
<evidence type="ECO:0000256" key="2">
    <source>
        <dbReference type="ARBA" id="ARBA00012438"/>
    </source>
</evidence>
<keyword evidence="3" id="KW-0597">Phosphoprotein</keyword>
<dbReference type="Pfam" id="PF00512">
    <property type="entry name" value="HisKA"/>
    <property type="match status" value="1"/>
</dbReference>
<dbReference type="InterPro" id="IPR005467">
    <property type="entry name" value="His_kinase_dom"/>
</dbReference>
<dbReference type="Gene3D" id="3.30.565.10">
    <property type="entry name" value="Histidine kinase-like ATPase, C-terminal domain"/>
    <property type="match status" value="1"/>
</dbReference>
<sequence length="416" mass="46783">MSILSPIAEKQSMKVLVTAVQEMSLARSLESVMRIVRTAARRLTGADGATFVLRDQGKCYYADEDAIAPLWKGQRFPMDICISGWAMINRKPAVIEDIYQDSRIPIDAYRPTFVKSLLMVPVRSIDPIAAIGNYWAHKHLPSDEEIEMLQSLADITAVNMENIQVYAELEQRVNERTQELIHSLDREKELSAAKTRMVSMASHEFKTPLSAILSSAFLLENYKGEGHEEKKKIQLGKIKSSVNNLNTILHDFLLIDKLDQGKAEMQGERIHLRDFIENLVDEFSSALRIGQKVRFTHEGEMEIVQDAKVLRHILLNLISNASKYSGEHQPIDLHIKVADNKASARVRDYGIGIPYEDQHRIFGNFFRASNAGDIQGTGLGLNIVKRYTDLLNGDISFESKPGEGTCFTLTFGSMTA</sequence>
<dbReference type="InterPro" id="IPR003661">
    <property type="entry name" value="HisK_dim/P_dom"/>
</dbReference>
<evidence type="ECO:0000256" key="4">
    <source>
        <dbReference type="ARBA" id="ARBA00022679"/>
    </source>
</evidence>
<dbReference type="CDD" id="cd00075">
    <property type="entry name" value="HATPase"/>
    <property type="match status" value="1"/>
</dbReference>
<comment type="caution">
    <text evidence="8">The sequence shown here is derived from an EMBL/GenBank/DDBJ whole genome shotgun (WGS) entry which is preliminary data.</text>
</comment>
<dbReference type="InterPro" id="IPR029016">
    <property type="entry name" value="GAF-like_dom_sf"/>
</dbReference>
<dbReference type="InterPro" id="IPR036097">
    <property type="entry name" value="HisK_dim/P_sf"/>
</dbReference>
<dbReference type="GO" id="GO:0000155">
    <property type="term" value="F:phosphorelay sensor kinase activity"/>
    <property type="evidence" value="ECO:0007669"/>
    <property type="project" value="InterPro"/>
</dbReference>
<evidence type="ECO:0000256" key="1">
    <source>
        <dbReference type="ARBA" id="ARBA00000085"/>
    </source>
</evidence>
<proteinExistence type="predicted"/>
<dbReference type="InterPro" id="IPR003018">
    <property type="entry name" value="GAF"/>
</dbReference>
<dbReference type="SMART" id="SM00388">
    <property type="entry name" value="HisKA"/>
    <property type="match status" value="1"/>
</dbReference>
<dbReference type="PRINTS" id="PR00344">
    <property type="entry name" value="BCTRLSENSOR"/>
</dbReference>
<dbReference type="Pfam" id="PF13185">
    <property type="entry name" value="GAF_2"/>
    <property type="match status" value="1"/>
</dbReference>
<dbReference type="PROSITE" id="PS50109">
    <property type="entry name" value="HIS_KIN"/>
    <property type="match status" value="1"/>
</dbReference>
<feature type="domain" description="Histidine kinase" evidence="7">
    <location>
        <begin position="200"/>
        <end position="415"/>
    </location>
</feature>
<dbReference type="PANTHER" id="PTHR43711:SF26">
    <property type="entry name" value="SENSOR HISTIDINE KINASE RCSC"/>
    <property type="match status" value="1"/>
</dbReference>
<dbReference type="SUPFAM" id="SSF55781">
    <property type="entry name" value="GAF domain-like"/>
    <property type="match status" value="1"/>
</dbReference>
<dbReference type="InterPro" id="IPR004358">
    <property type="entry name" value="Sig_transdc_His_kin-like_C"/>
</dbReference>
<dbReference type="EC" id="2.7.13.3" evidence="2"/>
<organism evidence="8 9">
    <name type="scientific">Chitinophaga lutea</name>
    <dbReference type="NCBI Taxonomy" id="2488634"/>
    <lineage>
        <taxon>Bacteria</taxon>
        <taxon>Pseudomonadati</taxon>
        <taxon>Bacteroidota</taxon>
        <taxon>Chitinophagia</taxon>
        <taxon>Chitinophagales</taxon>
        <taxon>Chitinophagaceae</taxon>
        <taxon>Chitinophaga</taxon>
    </lineage>
</organism>
<dbReference type="InterPro" id="IPR036890">
    <property type="entry name" value="HATPase_C_sf"/>
</dbReference>